<evidence type="ECO:0000256" key="4">
    <source>
        <dbReference type="ARBA" id="ARBA00022964"/>
    </source>
</evidence>
<dbReference type="GO" id="GO:0031418">
    <property type="term" value="F:L-ascorbic acid binding"/>
    <property type="evidence" value="ECO:0007669"/>
    <property type="project" value="UniProtKB-KW"/>
</dbReference>
<dbReference type="GO" id="GO:0005506">
    <property type="term" value="F:iron ion binding"/>
    <property type="evidence" value="ECO:0007669"/>
    <property type="project" value="InterPro"/>
</dbReference>
<dbReference type="PROSITE" id="PS51471">
    <property type="entry name" value="FE2OG_OXY"/>
    <property type="match status" value="1"/>
</dbReference>
<dbReference type="Gene3D" id="3.40.30.10">
    <property type="entry name" value="Glutaredoxin"/>
    <property type="match status" value="1"/>
</dbReference>
<dbReference type="InterPro" id="IPR036249">
    <property type="entry name" value="Thioredoxin-like_sf"/>
</dbReference>
<evidence type="ECO:0000259" key="7">
    <source>
        <dbReference type="PROSITE" id="PS51471"/>
    </source>
</evidence>
<name>A0A7X0AUK8_9PROT</name>
<organism evidence="8 9">
    <name type="scientific">Nitrospirillum iridis</name>
    <dbReference type="NCBI Taxonomy" id="765888"/>
    <lineage>
        <taxon>Bacteria</taxon>
        <taxon>Pseudomonadati</taxon>
        <taxon>Pseudomonadota</taxon>
        <taxon>Alphaproteobacteria</taxon>
        <taxon>Rhodospirillales</taxon>
        <taxon>Azospirillaceae</taxon>
        <taxon>Nitrospirillum</taxon>
    </lineage>
</organism>
<evidence type="ECO:0000313" key="9">
    <source>
        <dbReference type="Proteomes" id="UP000539175"/>
    </source>
</evidence>
<keyword evidence="2" id="KW-0479">Metal-binding</keyword>
<dbReference type="AlphaFoldDB" id="A0A7X0AUK8"/>
<reference evidence="8 9" key="1">
    <citation type="submission" date="2020-08" db="EMBL/GenBank/DDBJ databases">
        <title>Genomic Encyclopedia of Type Strains, Phase IV (KMG-IV): sequencing the most valuable type-strain genomes for metagenomic binning, comparative biology and taxonomic classification.</title>
        <authorList>
            <person name="Goeker M."/>
        </authorList>
    </citation>
    <scope>NUCLEOTIDE SEQUENCE [LARGE SCALE GENOMIC DNA]</scope>
    <source>
        <strain evidence="8 9">DSM 22198</strain>
    </source>
</reference>
<dbReference type="GO" id="GO:0051213">
    <property type="term" value="F:dioxygenase activity"/>
    <property type="evidence" value="ECO:0007669"/>
    <property type="project" value="UniProtKB-KW"/>
</dbReference>
<dbReference type="RefSeq" id="WP_184797103.1">
    <property type="nucleotide sequence ID" value="NZ_JACIIZ010000001.1"/>
</dbReference>
<dbReference type="InterPro" id="IPR005123">
    <property type="entry name" value="Oxoglu/Fe-dep_dioxygenase_dom"/>
</dbReference>
<evidence type="ECO:0000256" key="2">
    <source>
        <dbReference type="ARBA" id="ARBA00022723"/>
    </source>
</evidence>
<keyword evidence="4 8" id="KW-0223">Dioxygenase</keyword>
<comment type="caution">
    <text evidence="8">The sequence shown here is derived from an EMBL/GenBank/DDBJ whole genome shotgun (WGS) entry which is preliminary data.</text>
</comment>
<dbReference type="Gene3D" id="2.60.120.620">
    <property type="entry name" value="q2cbj1_9rhob like domain"/>
    <property type="match status" value="1"/>
</dbReference>
<sequence length="367" mass="40203">MSAVAPWDRFVRGEPVPWFTGPIRGNPRFALDTVAGRHVLLGFFASAEDEAGAAMLGAVAAHRVLFDDDRVCFFGVTTDAADDPAGRIPPQLPGIRYFLDEDSSLSRGYGAVDTAVDGAGGGHTPFWLLLDPTLRVLMAAPAAESSRVMAAVAALPPSADHAGVTEAWAPVLLVPRVFEPDFCRLLVALHQHHGGLDSGVMHEVDGQLVGVYDYARKRRRDYIMEDEALCLAAAQRISRRLVPEVRRAFAFDATRLERHIVACYDAEEGGHFRPHRDNTAAGTAHRRFAVTVNLNADDYEGGDLRFPEFGPRTYRAPTGGAVVFACGLLHEAMPVTRGRRYAYLPFLFDEAGERQQREYLERVASTS</sequence>
<evidence type="ECO:0000313" key="8">
    <source>
        <dbReference type="EMBL" id="MBB6249962.1"/>
    </source>
</evidence>
<dbReference type="EMBL" id="JACIIZ010000001">
    <property type="protein sequence ID" value="MBB6249962.1"/>
    <property type="molecule type" value="Genomic_DNA"/>
</dbReference>
<dbReference type="Pfam" id="PF13640">
    <property type="entry name" value="2OG-FeII_Oxy_3"/>
    <property type="match status" value="1"/>
</dbReference>
<dbReference type="InterPro" id="IPR044862">
    <property type="entry name" value="Pro_4_hyd_alph_FE2OG_OXY"/>
</dbReference>
<dbReference type="SMART" id="SM00702">
    <property type="entry name" value="P4Hc"/>
    <property type="match status" value="1"/>
</dbReference>
<keyword evidence="6" id="KW-0408">Iron</keyword>
<evidence type="ECO:0000256" key="3">
    <source>
        <dbReference type="ARBA" id="ARBA00022896"/>
    </source>
</evidence>
<protein>
    <submittedName>
        <fullName evidence="8">Putative 2-oxoglutarate/Fe(II)-dependent dioxygenase YbiX</fullName>
    </submittedName>
</protein>
<keyword evidence="3" id="KW-0847">Vitamin C</keyword>
<dbReference type="Proteomes" id="UP000539175">
    <property type="component" value="Unassembled WGS sequence"/>
</dbReference>
<evidence type="ECO:0000256" key="6">
    <source>
        <dbReference type="ARBA" id="ARBA00023004"/>
    </source>
</evidence>
<dbReference type="SUPFAM" id="SSF52833">
    <property type="entry name" value="Thioredoxin-like"/>
    <property type="match status" value="1"/>
</dbReference>
<evidence type="ECO:0000256" key="5">
    <source>
        <dbReference type="ARBA" id="ARBA00023002"/>
    </source>
</evidence>
<comment type="cofactor">
    <cofactor evidence="1">
        <name>L-ascorbate</name>
        <dbReference type="ChEBI" id="CHEBI:38290"/>
    </cofactor>
</comment>
<dbReference type="GO" id="GO:0016705">
    <property type="term" value="F:oxidoreductase activity, acting on paired donors, with incorporation or reduction of molecular oxygen"/>
    <property type="evidence" value="ECO:0007669"/>
    <property type="project" value="InterPro"/>
</dbReference>
<gene>
    <name evidence="8" type="ORF">FHS74_000495</name>
</gene>
<feature type="domain" description="Fe2OG dioxygenase" evidence="7">
    <location>
        <begin position="255"/>
        <end position="350"/>
    </location>
</feature>
<keyword evidence="9" id="KW-1185">Reference proteome</keyword>
<keyword evidence="5" id="KW-0560">Oxidoreductase</keyword>
<proteinExistence type="predicted"/>
<dbReference type="InterPro" id="IPR006620">
    <property type="entry name" value="Pro_4_hyd_alph"/>
</dbReference>
<evidence type="ECO:0000256" key="1">
    <source>
        <dbReference type="ARBA" id="ARBA00001961"/>
    </source>
</evidence>
<accession>A0A7X0AUK8</accession>